<evidence type="ECO:0000256" key="1">
    <source>
        <dbReference type="ARBA" id="ARBA00022729"/>
    </source>
</evidence>
<dbReference type="RefSeq" id="WP_187563211.1">
    <property type="nucleotide sequence ID" value="NZ_JACGWS010000010.1"/>
</dbReference>
<comment type="caution">
    <text evidence="5">The sequence shown here is derived from an EMBL/GenBank/DDBJ whole genome shotgun (WGS) entry which is preliminary data.</text>
</comment>
<dbReference type="InterPro" id="IPR017689">
    <property type="entry name" value="BamD"/>
</dbReference>
<dbReference type="PROSITE" id="PS51257">
    <property type="entry name" value="PROKAR_LIPOPROTEIN"/>
    <property type="match status" value="1"/>
</dbReference>
<keyword evidence="2" id="KW-0472">Membrane</keyword>
<dbReference type="Gene3D" id="1.25.40.10">
    <property type="entry name" value="Tetratricopeptide repeat domain"/>
    <property type="match status" value="1"/>
</dbReference>
<reference evidence="5 6" key="1">
    <citation type="submission" date="2020-07" db="EMBL/GenBank/DDBJ databases">
        <title>Description of Kordia aestuariivivens sp. nov., isolated from a tidal flat.</title>
        <authorList>
            <person name="Park S."/>
            <person name="Yoon J.-H."/>
        </authorList>
    </citation>
    <scope>NUCLEOTIDE SEQUENCE [LARGE SCALE GENOMIC DNA]</scope>
    <source>
        <strain evidence="5 6">YSTF-M3</strain>
    </source>
</reference>
<keyword evidence="6" id="KW-1185">Reference proteome</keyword>
<dbReference type="SUPFAM" id="SSF48452">
    <property type="entry name" value="TPR-like"/>
    <property type="match status" value="1"/>
</dbReference>
<dbReference type="EMBL" id="JACGWS010000010">
    <property type="protein sequence ID" value="MBC8756168.1"/>
    <property type="molecule type" value="Genomic_DNA"/>
</dbReference>
<evidence type="ECO:0000259" key="4">
    <source>
        <dbReference type="Pfam" id="PF13525"/>
    </source>
</evidence>
<name>A0ABR7QCC1_9FLAO</name>
<evidence type="ECO:0000313" key="6">
    <source>
        <dbReference type="Proteomes" id="UP000619238"/>
    </source>
</evidence>
<accession>A0ABR7QCC1</accession>
<evidence type="ECO:0000256" key="2">
    <source>
        <dbReference type="ARBA" id="ARBA00023136"/>
    </source>
</evidence>
<proteinExistence type="predicted"/>
<gene>
    <name evidence="5" type="primary">bamD</name>
    <name evidence="5" type="ORF">H2O64_15940</name>
</gene>
<dbReference type="Proteomes" id="UP000619238">
    <property type="component" value="Unassembled WGS sequence"/>
</dbReference>
<protein>
    <submittedName>
        <fullName evidence="5">Outer membrane protein assembly factor BamD</fullName>
    </submittedName>
</protein>
<feature type="domain" description="Outer membrane lipoprotein BamD-like" evidence="4">
    <location>
        <begin position="33"/>
        <end position="215"/>
    </location>
</feature>
<dbReference type="InterPro" id="IPR011990">
    <property type="entry name" value="TPR-like_helical_dom_sf"/>
</dbReference>
<evidence type="ECO:0000313" key="5">
    <source>
        <dbReference type="EMBL" id="MBC8756168.1"/>
    </source>
</evidence>
<evidence type="ECO:0000256" key="3">
    <source>
        <dbReference type="ARBA" id="ARBA00023237"/>
    </source>
</evidence>
<dbReference type="Pfam" id="PF13525">
    <property type="entry name" value="YfiO"/>
    <property type="match status" value="1"/>
</dbReference>
<sequence length="264" mass="30722">MRKFLLLVLITVMLASCSEYQKALKTEDIKIKYELAERLYKEGKFKKASRLFEQIVPKYRGKPQGERVTYLYARSLFETELYFTAAYQFERFTKSYAKSDSIQAATFYEAKSYYMESPRYSIDQTETIKAINKLQSFINNYPDSELLDKANVMVDELTTKVEKKAFEIAKQYNTISDYKSSIKATENFLSDYPGTSFREDAMFLKLDAMYNLATKSFITLMEGRFNEAASAYKTLVKFYPETKYKEEADSIMASITEELGKISK</sequence>
<keyword evidence="3" id="KW-0998">Cell outer membrane</keyword>
<dbReference type="InterPro" id="IPR039565">
    <property type="entry name" value="BamD-like"/>
</dbReference>
<organism evidence="5 6">
    <name type="scientific">Kordia aestuariivivens</name>
    <dbReference type="NCBI Taxonomy" id="2759037"/>
    <lineage>
        <taxon>Bacteria</taxon>
        <taxon>Pseudomonadati</taxon>
        <taxon>Bacteroidota</taxon>
        <taxon>Flavobacteriia</taxon>
        <taxon>Flavobacteriales</taxon>
        <taxon>Flavobacteriaceae</taxon>
        <taxon>Kordia</taxon>
    </lineage>
</organism>
<dbReference type="NCBIfam" id="TIGR03302">
    <property type="entry name" value="OM_YfiO"/>
    <property type="match status" value="1"/>
</dbReference>
<keyword evidence="1" id="KW-0732">Signal</keyword>